<sequence length="36" mass="4128">MGKQLLKKKWSIIELVNKLQKQGVQAEVCKRVSTSQ</sequence>
<accession>A0A1H3TQL0</accession>
<organism evidence="1 2">
    <name type="scientific">Evansella caseinilytica</name>
    <dbReference type="NCBI Taxonomy" id="1503961"/>
    <lineage>
        <taxon>Bacteria</taxon>
        <taxon>Bacillati</taxon>
        <taxon>Bacillota</taxon>
        <taxon>Bacilli</taxon>
        <taxon>Bacillales</taxon>
        <taxon>Bacillaceae</taxon>
        <taxon>Evansella</taxon>
    </lineage>
</organism>
<keyword evidence="2" id="KW-1185">Reference proteome</keyword>
<name>A0A1H3TQL0_9BACI</name>
<proteinExistence type="predicted"/>
<evidence type="ECO:0000313" key="1">
    <source>
        <dbReference type="EMBL" id="SDZ51619.1"/>
    </source>
</evidence>
<dbReference type="STRING" id="1503961.SAMN05421736_115103"/>
<reference evidence="2" key="1">
    <citation type="submission" date="2016-10" db="EMBL/GenBank/DDBJ databases">
        <authorList>
            <person name="Varghese N."/>
            <person name="Submissions S."/>
        </authorList>
    </citation>
    <scope>NUCLEOTIDE SEQUENCE [LARGE SCALE GENOMIC DNA]</scope>
    <source>
        <strain evidence="2">SP</strain>
    </source>
</reference>
<gene>
    <name evidence="1" type="ORF">SAMN05421736_115103</name>
</gene>
<protein>
    <submittedName>
        <fullName evidence="1">Uncharacterized protein</fullName>
    </submittedName>
</protein>
<dbReference type="Proteomes" id="UP000198935">
    <property type="component" value="Unassembled WGS sequence"/>
</dbReference>
<dbReference type="EMBL" id="FNPI01000015">
    <property type="protein sequence ID" value="SDZ51619.1"/>
    <property type="molecule type" value="Genomic_DNA"/>
</dbReference>
<dbReference type="AlphaFoldDB" id="A0A1H3TQL0"/>
<evidence type="ECO:0000313" key="2">
    <source>
        <dbReference type="Proteomes" id="UP000198935"/>
    </source>
</evidence>